<protein>
    <submittedName>
        <fullName evidence="1">Uncharacterized protein</fullName>
    </submittedName>
</protein>
<evidence type="ECO:0000313" key="1">
    <source>
        <dbReference type="EMBL" id="GLY67029.1"/>
    </source>
</evidence>
<keyword evidence="2" id="KW-1185">Reference proteome</keyword>
<sequence>MTAGFGAVPDELRETAGRIADVAGGAIGMAWNGPSGDYGHAGVQAGWAQFVEDIKAQVEQLLEKANGHGDDLKAAAVKYLESEQSAGSVLSGLGEMVDSLAPAAGIAGGAISSVLDGKQG</sequence>
<evidence type="ECO:0000313" key="2">
    <source>
        <dbReference type="Proteomes" id="UP001165136"/>
    </source>
</evidence>
<dbReference type="RefSeq" id="WP_285487610.1">
    <property type="nucleotide sequence ID" value="NZ_BSTI01000007.1"/>
</dbReference>
<gene>
    <name evidence="1" type="ORF">Atai01_36480</name>
</gene>
<comment type="caution">
    <text evidence="1">The sequence shown here is derived from an EMBL/GenBank/DDBJ whole genome shotgun (WGS) entry which is preliminary data.</text>
</comment>
<reference evidence="1" key="1">
    <citation type="submission" date="2023-03" db="EMBL/GenBank/DDBJ databases">
        <title>Amycolatopsis taiwanensis NBRC 103393.</title>
        <authorList>
            <person name="Ichikawa N."/>
            <person name="Sato H."/>
            <person name="Tonouchi N."/>
        </authorList>
    </citation>
    <scope>NUCLEOTIDE SEQUENCE</scope>
    <source>
        <strain evidence="1">NBRC 103393</strain>
    </source>
</reference>
<dbReference type="AlphaFoldDB" id="A0A9W6VHD0"/>
<organism evidence="1 2">
    <name type="scientific">Amycolatopsis taiwanensis</name>
    <dbReference type="NCBI Taxonomy" id="342230"/>
    <lineage>
        <taxon>Bacteria</taxon>
        <taxon>Bacillati</taxon>
        <taxon>Actinomycetota</taxon>
        <taxon>Actinomycetes</taxon>
        <taxon>Pseudonocardiales</taxon>
        <taxon>Pseudonocardiaceae</taxon>
        <taxon>Amycolatopsis</taxon>
    </lineage>
</organism>
<accession>A0A9W6VHD0</accession>
<dbReference type="Proteomes" id="UP001165136">
    <property type="component" value="Unassembled WGS sequence"/>
</dbReference>
<dbReference type="EMBL" id="BSTI01000007">
    <property type="protein sequence ID" value="GLY67029.1"/>
    <property type="molecule type" value="Genomic_DNA"/>
</dbReference>
<name>A0A9W6VHD0_9PSEU</name>
<proteinExistence type="predicted"/>